<dbReference type="GO" id="GO:0003700">
    <property type="term" value="F:DNA-binding transcription factor activity"/>
    <property type="evidence" value="ECO:0007669"/>
    <property type="project" value="InterPro"/>
</dbReference>
<dbReference type="InterPro" id="IPR036390">
    <property type="entry name" value="WH_DNA-bd_sf"/>
</dbReference>
<evidence type="ECO:0000256" key="1">
    <source>
        <dbReference type="ARBA" id="ARBA00023015"/>
    </source>
</evidence>
<evidence type="ECO:0000313" key="5">
    <source>
        <dbReference type="EMBL" id="KAA9018212.1"/>
    </source>
</evidence>
<dbReference type="SMART" id="SM00345">
    <property type="entry name" value="HTH_GNTR"/>
    <property type="match status" value="1"/>
</dbReference>
<dbReference type="SUPFAM" id="SSF48008">
    <property type="entry name" value="GntR ligand-binding domain-like"/>
    <property type="match status" value="1"/>
</dbReference>
<reference evidence="7 8" key="1">
    <citation type="submission" date="2019-09" db="EMBL/GenBank/DDBJ databases">
        <authorList>
            <person name="Feng G."/>
        </authorList>
    </citation>
    <scope>NUCLEOTIDE SEQUENCE [LARGE SCALE GENOMIC DNA]</scope>
    <source>
        <strain evidence="6 7">KACC 19283</strain>
        <strain evidence="5 8">KACC 19284</strain>
    </source>
</reference>
<dbReference type="Proteomes" id="UP000325933">
    <property type="component" value="Unassembled WGS sequence"/>
</dbReference>
<dbReference type="InterPro" id="IPR008920">
    <property type="entry name" value="TF_FadR/GntR_C"/>
</dbReference>
<dbReference type="SUPFAM" id="SSF46785">
    <property type="entry name" value="Winged helix' DNA-binding domain"/>
    <property type="match status" value="1"/>
</dbReference>
<accession>A0A5J5I484</accession>
<evidence type="ECO:0000259" key="4">
    <source>
        <dbReference type="PROSITE" id="PS50949"/>
    </source>
</evidence>
<keyword evidence="1" id="KW-0805">Transcription regulation</keyword>
<dbReference type="PANTHER" id="PTHR43537:SF5">
    <property type="entry name" value="UXU OPERON TRANSCRIPTIONAL REGULATOR"/>
    <property type="match status" value="1"/>
</dbReference>
<comment type="caution">
    <text evidence="6">The sequence shown here is derived from an EMBL/GenBank/DDBJ whole genome shotgun (WGS) entry which is preliminary data.</text>
</comment>
<dbReference type="InterPro" id="IPR036388">
    <property type="entry name" value="WH-like_DNA-bd_sf"/>
</dbReference>
<evidence type="ECO:0000313" key="8">
    <source>
        <dbReference type="Proteomes" id="UP000326364"/>
    </source>
</evidence>
<dbReference type="Proteomes" id="UP000326364">
    <property type="component" value="Unassembled WGS sequence"/>
</dbReference>
<dbReference type="Gene3D" id="1.10.10.10">
    <property type="entry name" value="Winged helix-like DNA-binding domain superfamily/Winged helix DNA-binding domain"/>
    <property type="match status" value="1"/>
</dbReference>
<evidence type="ECO:0000256" key="3">
    <source>
        <dbReference type="ARBA" id="ARBA00023163"/>
    </source>
</evidence>
<organism evidence="6 7">
    <name type="scientific">Sphingobium limneticum</name>
    <dbReference type="NCBI Taxonomy" id="1007511"/>
    <lineage>
        <taxon>Bacteria</taxon>
        <taxon>Pseudomonadati</taxon>
        <taxon>Pseudomonadota</taxon>
        <taxon>Alphaproteobacteria</taxon>
        <taxon>Sphingomonadales</taxon>
        <taxon>Sphingomonadaceae</taxon>
        <taxon>Sphingobium</taxon>
    </lineage>
</organism>
<evidence type="ECO:0000313" key="6">
    <source>
        <dbReference type="EMBL" id="KAA9030848.1"/>
    </source>
</evidence>
<evidence type="ECO:0000313" key="7">
    <source>
        <dbReference type="Proteomes" id="UP000325933"/>
    </source>
</evidence>
<dbReference type="RefSeq" id="WP_150425398.1">
    <property type="nucleotide sequence ID" value="NZ_VYQA01000005.1"/>
</dbReference>
<evidence type="ECO:0000256" key="2">
    <source>
        <dbReference type="ARBA" id="ARBA00023125"/>
    </source>
</evidence>
<dbReference type="Gene3D" id="1.20.120.530">
    <property type="entry name" value="GntR ligand-binding domain-like"/>
    <property type="match status" value="1"/>
</dbReference>
<dbReference type="SMART" id="SM00895">
    <property type="entry name" value="FCD"/>
    <property type="match status" value="1"/>
</dbReference>
<keyword evidence="3" id="KW-0804">Transcription</keyword>
<name>A0A5J5I484_9SPHN</name>
<dbReference type="CDD" id="cd07377">
    <property type="entry name" value="WHTH_GntR"/>
    <property type="match status" value="1"/>
</dbReference>
<dbReference type="PROSITE" id="PS50949">
    <property type="entry name" value="HTH_GNTR"/>
    <property type="match status" value="1"/>
</dbReference>
<dbReference type="InterPro" id="IPR000524">
    <property type="entry name" value="Tscrpt_reg_HTH_GntR"/>
</dbReference>
<dbReference type="Pfam" id="PF00392">
    <property type="entry name" value="GntR"/>
    <property type="match status" value="1"/>
</dbReference>
<sequence length="220" mass="24287">MNAPATIGTTEKVADAIRSGIRTGQFVPGQHLVEAELTLRLGISRSSLREALRHLSGDGIVAIHRYRGAHINRLTRREVRDLLEVLEQLVRLAARLGAASGHANRSLMDAALDAARRHDEDGDHRSYIAVRQAFYDCLFEVAGNRELPRVTPLRRADLFRAQIRPYQTRAQQDSHTEGYRAIAQTVNDGDVDAAEAAVAALFAQTNAMVDELPDVAFDVE</sequence>
<dbReference type="GO" id="GO:0003677">
    <property type="term" value="F:DNA binding"/>
    <property type="evidence" value="ECO:0007669"/>
    <property type="project" value="UniProtKB-KW"/>
</dbReference>
<protein>
    <submittedName>
        <fullName evidence="6">GntR family transcriptional regulator</fullName>
    </submittedName>
</protein>
<feature type="domain" description="HTH gntR-type" evidence="4">
    <location>
        <begin position="7"/>
        <end position="74"/>
    </location>
</feature>
<dbReference type="Pfam" id="PF07729">
    <property type="entry name" value="FCD"/>
    <property type="match status" value="1"/>
</dbReference>
<gene>
    <name evidence="6" type="ORF">F4U95_08795</name>
    <name evidence="5" type="ORF">F4U96_08845</name>
</gene>
<dbReference type="AlphaFoldDB" id="A0A5J5I484"/>
<keyword evidence="8" id="KW-1185">Reference proteome</keyword>
<proteinExistence type="predicted"/>
<dbReference type="PANTHER" id="PTHR43537">
    <property type="entry name" value="TRANSCRIPTIONAL REGULATOR, GNTR FAMILY"/>
    <property type="match status" value="1"/>
</dbReference>
<dbReference type="EMBL" id="VYQA01000005">
    <property type="protein sequence ID" value="KAA9030848.1"/>
    <property type="molecule type" value="Genomic_DNA"/>
</dbReference>
<dbReference type="InterPro" id="IPR011711">
    <property type="entry name" value="GntR_C"/>
</dbReference>
<dbReference type="EMBL" id="VYQB01000005">
    <property type="protein sequence ID" value="KAA9018212.1"/>
    <property type="molecule type" value="Genomic_DNA"/>
</dbReference>
<keyword evidence="2" id="KW-0238">DNA-binding</keyword>